<dbReference type="PANTHER" id="PTHR30383:SF5">
    <property type="entry name" value="SGNH HYDROLASE-TYPE ESTERASE DOMAIN-CONTAINING PROTEIN"/>
    <property type="match status" value="1"/>
</dbReference>
<keyword evidence="3" id="KW-1185">Reference proteome</keyword>
<accession>A0A2N3PX71</accession>
<dbReference type="GO" id="GO:0004622">
    <property type="term" value="F:phosphatidylcholine lysophospholipase activity"/>
    <property type="evidence" value="ECO:0007669"/>
    <property type="project" value="TreeGrafter"/>
</dbReference>
<proteinExistence type="predicted"/>
<dbReference type="InterPro" id="IPR036514">
    <property type="entry name" value="SGNH_hydro_sf"/>
</dbReference>
<dbReference type="CDD" id="cd00229">
    <property type="entry name" value="SGNH_hydrolase"/>
    <property type="match status" value="1"/>
</dbReference>
<protein>
    <submittedName>
        <fullName evidence="2">Uncharacterized protein</fullName>
    </submittedName>
</protein>
<dbReference type="InterPro" id="IPR057572">
    <property type="entry name" value="NonGDSL"/>
</dbReference>
<organism evidence="2 3">
    <name type="scientific">Telmatospirillum siberiense</name>
    <dbReference type="NCBI Taxonomy" id="382514"/>
    <lineage>
        <taxon>Bacteria</taxon>
        <taxon>Pseudomonadati</taxon>
        <taxon>Pseudomonadota</taxon>
        <taxon>Alphaproteobacteria</taxon>
        <taxon>Rhodospirillales</taxon>
        <taxon>Rhodospirillaceae</taxon>
        <taxon>Telmatospirillum</taxon>
    </lineage>
</organism>
<evidence type="ECO:0000256" key="1">
    <source>
        <dbReference type="SAM" id="MobiDB-lite"/>
    </source>
</evidence>
<feature type="compositionally biased region" description="Low complexity" evidence="1">
    <location>
        <begin position="7"/>
        <end position="24"/>
    </location>
</feature>
<comment type="caution">
    <text evidence="2">The sequence shown here is derived from an EMBL/GenBank/DDBJ whole genome shotgun (WGS) entry which is preliminary data.</text>
</comment>
<evidence type="ECO:0000313" key="3">
    <source>
        <dbReference type="Proteomes" id="UP000233293"/>
    </source>
</evidence>
<dbReference type="SUPFAM" id="SSF52266">
    <property type="entry name" value="SGNH hydrolase"/>
    <property type="match status" value="1"/>
</dbReference>
<dbReference type="Pfam" id="PF25182">
    <property type="entry name" value="NonGDSL"/>
    <property type="match status" value="1"/>
</dbReference>
<dbReference type="Gene3D" id="3.40.50.1110">
    <property type="entry name" value="SGNH hydrolase"/>
    <property type="match status" value="1"/>
</dbReference>
<reference evidence="3" key="1">
    <citation type="submission" date="2017-12" db="EMBL/GenBank/DDBJ databases">
        <title>Draft genome sequence of Telmatospirillum siberiense 26-4b1T, an acidotolerant peatland alphaproteobacterium potentially involved in sulfur cycling.</title>
        <authorList>
            <person name="Hausmann B."/>
            <person name="Pjevac P."/>
            <person name="Schreck K."/>
            <person name="Herbold C.W."/>
            <person name="Daims H."/>
            <person name="Wagner M."/>
            <person name="Pester M."/>
            <person name="Loy A."/>
        </authorList>
    </citation>
    <scope>NUCLEOTIDE SEQUENCE [LARGE SCALE GENOMIC DNA]</scope>
    <source>
        <strain evidence="3">26-4b1</strain>
    </source>
</reference>
<name>A0A2N3PX71_9PROT</name>
<gene>
    <name evidence="2" type="ORF">CWS72_08950</name>
</gene>
<dbReference type="PANTHER" id="PTHR30383">
    <property type="entry name" value="THIOESTERASE 1/PROTEASE 1/LYSOPHOSPHOLIPASE L1"/>
    <property type="match status" value="1"/>
</dbReference>
<dbReference type="InterPro" id="IPR051532">
    <property type="entry name" value="Ester_Hydrolysis_Enzymes"/>
</dbReference>
<dbReference type="Proteomes" id="UP000233293">
    <property type="component" value="Unassembled WGS sequence"/>
</dbReference>
<evidence type="ECO:0000313" key="2">
    <source>
        <dbReference type="EMBL" id="PKU24981.1"/>
    </source>
</evidence>
<sequence>MERESHLGLPVAAQAQGAGAGPLRRQGHLDPRRPCGNTESRTGRHIFRDRHLSRRRTCLPCGLPSELRSERRRGWLASIARLVQEIRRRLTFDRRFQIWGGCLLAAAAISLSGPASSIEDGKCRIDTESLQGNASLPRTLAALRNHHSLTVVAVGSSSTQGYGASDPTRAYPAQLTALLKAHFPHSAIHILNKGVGGDNIDRMLTRFPGDVFAEKPDLVIWQTGTNDAINHIPIARFRSQLALGLSDLRARGIDVILMTPQYAPQFIDVADHADYLKAMRDAATAANVALFDRFSPSRQWSTDIRFADSPVLTRDGLHQTDAGYHCVATLLADRLTTLAAGR</sequence>
<dbReference type="AlphaFoldDB" id="A0A2N3PX71"/>
<dbReference type="EMBL" id="PIUM01000007">
    <property type="protein sequence ID" value="PKU24981.1"/>
    <property type="molecule type" value="Genomic_DNA"/>
</dbReference>
<feature type="region of interest" description="Disordered" evidence="1">
    <location>
        <begin position="1"/>
        <end position="42"/>
    </location>
</feature>